<feature type="domain" description="Phasin" evidence="1">
    <location>
        <begin position="7"/>
        <end position="108"/>
    </location>
</feature>
<evidence type="ECO:0000313" key="2">
    <source>
        <dbReference type="EMBL" id="SFB84235.1"/>
    </source>
</evidence>
<sequence length="183" mass="19709">MFTSPEQFANATKTLFDLQMQTFNALASKTVKSVEQVVALNMNAAKSSMEGSLAAGQEMAKAGDPKQAIAALHARMQPGVAGASEYREQLKSIIEEMHKEFRQAADSHVTEAKTTLSALIYDVTQNVKPGSENAVEIIKTAIDNAFKGYEQVTQATRQAVQTVEDQIAKASSMVQPGTQKAAE</sequence>
<dbReference type="STRING" id="1164594.SAMN05216204_10260"/>
<name>A0A1I1EAU7_9BURK</name>
<dbReference type="AlphaFoldDB" id="A0A1I1EAU7"/>
<reference evidence="3" key="1">
    <citation type="submission" date="2016-10" db="EMBL/GenBank/DDBJ databases">
        <authorList>
            <person name="Varghese N."/>
            <person name="Submissions S."/>
        </authorList>
    </citation>
    <scope>NUCLEOTIDE SEQUENCE [LARGE SCALE GENOMIC DNA]</scope>
    <source>
        <strain evidence="3">CGMCC 1.12041</strain>
    </source>
</reference>
<dbReference type="EMBL" id="FOLD01000002">
    <property type="protein sequence ID" value="SFB84235.1"/>
    <property type="molecule type" value="Genomic_DNA"/>
</dbReference>
<gene>
    <name evidence="2" type="ORF">SAMN05216204_10260</name>
</gene>
<organism evidence="2 3">
    <name type="scientific">Massilia yuzhufengensis</name>
    <dbReference type="NCBI Taxonomy" id="1164594"/>
    <lineage>
        <taxon>Bacteria</taxon>
        <taxon>Pseudomonadati</taxon>
        <taxon>Pseudomonadota</taxon>
        <taxon>Betaproteobacteria</taxon>
        <taxon>Burkholderiales</taxon>
        <taxon>Oxalobacteraceae</taxon>
        <taxon>Telluria group</taxon>
        <taxon>Massilia</taxon>
    </lineage>
</organism>
<dbReference type="InterPro" id="IPR010127">
    <property type="entry name" value="Phasin_subfam-1"/>
</dbReference>
<dbReference type="Gene3D" id="1.20.120.20">
    <property type="entry name" value="Apolipoprotein"/>
    <property type="match status" value="1"/>
</dbReference>
<evidence type="ECO:0000259" key="1">
    <source>
        <dbReference type="Pfam" id="PF09361"/>
    </source>
</evidence>
<dbReference type="OrthoDB" id="5298576at2"/>
<proteinExistence type="predicted"/>
<evidence type="ECO:0000313" key="3">
    <source>
        <dbReference type="Proteomes" id="UP000198639"/>
    </source>
</evidence>
<dbReference type="Pfam" id="PF09361">
    <property type="entry name" value="Phasin_2"/>
    <property type="match status" value="1"/>
</dbReference>
<dbReference type="RefSeq" id="WP_091870535.1">
    <property type="nucleotide sequence ID" value="NZ_FOLD01000002.1"/>
</dbReference>
<dbReference type="InterPro" id="IPR018968">
    <property type="entry name" value="Phasin"/>
</dbReference>
<dbReference type="Proteomes" id="UP000198639">
    <property type="component" value="Unassembled WGS sequence"/>
</dbReference>
<accession>A0A1I1EAU7</accession>
<dbReference type="NCBIfam" id="TIGR01841">
    <property type="entry name" value="phasin"/>
    <property type="match status" value="1"/>
</dbReference>
<keyword evidence="3" id="KW-1185">Reference proteome</keyword>
<protein>
    <submittedName>
        <fullName evidence="2">Phasin family protein</fullName>
    </submittedName>
</protein>